<reference evidence="10 11" key="1">
    <citation type="submission" date="2017-12" db="EMBL/GenBank/DDBJ databases">
        <title>Chromulinavorax destructans is a abundant pathogen of dominant heterotrophic picoflagllates.</title>
        <authorList>
            <person name="Deeg C.M."/>
            <person name="Zimmer M."/>
            <person name="Suttle C.A."/>
        </authorList>
    </citation>
    <scope>NUCLEOTIDE SEQUENCE [LARGE SCALE GENOMIC DNA]</scope>
    <source>
        <strain evidence="10 11">SeV1</strain>
    </source>
</reference>
<evidence type="ECO:0000256" key="6">
    <source>
        <dbReference type="ARBA" id="ARBA00022840"/>
    </source>
</evidence>
<evidence type="ECO:0000256" key="5">
    <source>
        <dbReference type="ARBA" id="ARBA00022741"/>
    </source>
</evidence>
<evidence type="ECO:0000256" key="7">
    <source>
        <dbReference type="ARBA" id="ARBA00022989"/>
    </source>
</evidence>
<dbReference type="KEGG" id="cdes:C0J27_04795"/>
<feature type="transmembrane region" description="Helical" evidence="9">
    <location>
        <begin position="333"/>
        <end position="351"/>
    </location>
</feature>
<dbReference type="GO" id="GO:0016020">
    <property type="term" value="C:membrane"/>
    <property type="evidence" value="ECO:0007669"/>
    <property type="project" value="UniProtKB-SubCell"/>
</dbReference>
<dbReference type="AlphaFoldDB" id="A0A345ZCK5"/>
<evidence type="ECO:0000313" key="11">
    <source>
        <dbReference type="Proteomes" id="UP000254834"/>
    </source>
</evidence>
<sequence>MAQLLKRMGLTLDLNKRDLFKIFLLSLAFFCVIGAYTILKELKDILFTQFVGSGYMGDVKFISMFMLVPATLLYAKLVDSMSRFKLLCVYSGLYGIVGLIIAYYLGDAQIGLPNAIASGDRWFGWFIYLFYEGAVPFVVSLFWSFSNSVTSPETAKKGYPLMIAASKLGGMFTAGLAWMLLTPTGIIGNIGLTDVAIHQLLLGLASVMLCIAPVIVYYLLKLGNQENLHGYEAVYKVEKKEEADGTDQTGMFSGLMIMFKQPYILAIFAMIFFYELLNVVISVQRLVILKSAAESFSGFSGAMFEQRLIIHVIGFFVSFFGTRILLKVLGERACLLLNPMFIGLLLVYFMVMRDAHAVLVVYTGLGVLNYAFASPLRESLYIPTVKDIKYKSKSWIDSFGMKISKSVSSLFIKSAKNVVPGTAMFNVVYISFFSTVIALWILVAWWLGRRYCKAIENNEVIGLQ</sequence>
<evidence type="ECO:0000256" key="8">
    <source>
        <dbReference type="ARBA" id="ARBA00023136"/>
    </source>
</evidence>
<feature type="transmembrane region" description="Helical" evidence="9">
    <location>
        <begin position="20"/>
        <end position="39"/>
    </location>
</feature>
<evidence type="ECO:0000256" key="9">
    <source>
        <dbReference type="RuleBase" id="RU363121"/>
    </source>
</evidence>
<evidence type="ECO:0000256" key="1">
    <source>
        <dbReference type="ARBA" id="ARBA00004141"/>
    </source>
</evidence>
<name>A0A345ZCK5_9BACT</name>
<feature type="transmembrane region" description="Helical" evidence="9">
    <location>
        <begin position="263"/>
        <end position="288"/>
    </location>
</feature>
<evidence type="ECO:0000256" key="3">
    <source>
        <dbReference type="ARBA" id="ARBA00022448"/>
    </source>
</evidence>
<dbReference type="GO" id="GO:0005471">
    <property type="term" value="F:ATP:ADP antiporter activity"/>
    <property type="evidence" value="ECO:0007669"/>
    <property type="project" value="InterPro"/>
</dbReference>
<protein>
    <recommendedName>
        <fullName evidence="9">ADP,ATP carrier protein</fullName>
    </recommendedName>
</protein>
<evidence type="ECO:0000256" key="2">
    <source>
        <dbReference type="ARBA" id="ARBA00007127"/>
    </source>
</evidence>
<dbReference type="InterPro" id="IPR004667">
    <property type="entry name" value="ADP_ATP_car_bac_type"/>
</dbReference>
<dbReference type="InterPro" id="IPR036259">
    <property type="entry name" value="MFS_trans_sf"/>
</dbReference>
<evidence type="ECO:0000313" key="10">
    <source>
        <dbReference type="EMBL" id="AXK61022.1"/>
    </source>
</evidence>
<keyword evidence="3 9" id="KW-0813">Transport</keyword>
<evidence type="ECO:0000256" key="4">
    <source>
        <dbReference type="ARBA" id="ARBA00022692"/>
    </source>
</evidence>
<feature type="transmembrane region" description="Helical" evidence="9">
    <location>
        <begin position="87"/>
        <end position="105"/>
    </location>
</feature>
<dbReference type="EMBL" id="CP025544">
    <property type="protein sequence ID" value="AXK61022.1"/>
    <property type="molecule type" value="Genomic_DNA"/>
</dbReference>
<feature type="transmembrane region" description="Helical" evidence="9">
    <location>
        <begin position="59"/>
        <end position="75"/>
    </location>
</feature>
<keyword evidence="4 9" id="KW-0812">Transmembrane</keyword>
<dbReference type="PANTHER" id="PTHR31187">
    <property type="match status" value="1"/>
</dbReference>
<organism evidence="10 11">
    <name type="scientific">Candidatus Chromulinivorax destructor</name>
    <dbReference type="NCBI Taxonomy" id="2066483"/>
    <lineage>
        <taxon>Bacteria</taxon>
        <taxon>Candidatus Babelota</taxon>
        <taxon>Candidatus Babeliae</taxon>
        <taxon>Candidatus Babeliales</taxon>
        <taxon>Candidatus Chromulinivoraceae</taxon>
        <taxon>Candidatus Chromulinivorax</taxon>
    </lineage>
</organism>
<comment type="similarity">
    <text evidence="2 9">Belongs to the ADP/ATP translocase tlc family.</text>
</comment>
<accession>A0A345ZCK5</accession>
<keyword evidence="6 9" id="KW-0067">ATP-binding</keyword>
<dbReference type="Proteomes" id="UP000254834">
    <property type="component" value="Chromosome"/>
</dbReference>
<keyword evidence="8 9" id="KW-0472">Membrane</keyword>
<dbReference type="Pfam" id="PF03219">
    <property type="entry name" value="TLC"/>
    <property type="match status" value="1"/>
</dbReference>
<dbReference type="SUPFAM" id="SSF103473">
    <property type="entry name" value="MFS general substrate transporter"/>
    <property type="match status" value="1"/>
</dbReference>
<dbReference type="PANTHER" id="PTHR31187:SF1">
    <property type="entry name" value="ADP,ATP CARRIER PROTEIN 1"/>
    <property type="match status" value="1"/>
</dbReference>
<dbReference type="OrthoDB" id="199378at2"/>
<comment type="subcellular location">
    <subcellularLocation>
        <location evidence="1 9">Membrane</location>
        <topology evidence="1 9">Multi-pass membrane protein</topology>
    </subcellularLocation>
</comment>
<feature type="transmembrane region" description="Helical" evidence="9">
    <location>
        <begin position="158"/>
        <end position="180"/>
    </location>
</feature>
<proteinExistence type="inferred from homology"/>
<feature type="transmembrane region" description="Helical" evidence="9">
    <location>
        <begin position="308"/>
        <end position="326"/>
    </location>
</feature>
<feature type="transmembrane region" description="Helical" evidence="9">
    <location>
        <begin position="200"/>
        <end position="220"/>
    </location>
</feature>
<dbReference type="GO" id="GO:0005524">
    <property type="term" value="F:ATP binding"/>
    <property type="evidence" value="ECO:0007669"/>
    <property type="project" value="UniProtKB-KW"/>
</dbReference>
<keyword evidence="11" id="KW-1185">Reference proteome</keyword>
<gene>
    <name evidence="10" type="ORF">C0J27_04795</name>
</gene>
<feature type="transmembrane region" description="Helical" evidence="9">
    <location>
        <begin position="424"/>
        <end position="447"/>
    </location>
</feature>
<keyword evidence="5 9" id="KW-0547">Nucleotide-binding</keyword>
<dbReference type="RefSeq" id="WP_115586037.1">
    <property type="nucleotide sequence ID" value="NZ_CP025544.1"/>
</dbReference>
<feature type="transmembrane region" description="Helical" evidence="9">
    <location>
        <begin position="125"/>
        <end position="146"/>
    </location>
</feature>
<keyword evidence="7 9" id="KW-1133">Transmembrane helix</keyword>